<sequence length="1067" mass="118542">MDGQGMGASFLPRLEATFLAIFHPVDGPKVLFQMPEDSFLNHDAPLPPQAASQRRPMLDFSSLSDYVIPKAPLCGRLITCEVRSHSTAPHSPRSYKVMGFPVLLQQAEKYQRNNFIFNLCFVFDSRANVSAYEPIVRKCGRSLRLLEEESSFVSRLENLPRLYGIVEQLYEDLNVYYETFIALPELSDDNGMFTAPKPAGENNLTLVDPAELDALIAQASGPLARVRDQAGKCPRGDMLRSLSFETPTRTDSQASLGSDTGEPGAKTESHSRSKRTPHGLGRTVRDAINLKLFPSYPNPPSVHDWDVPVLLLNLDKHVNGSWDLTLVKLLPHINGVNHAKRIAQLADTDLLLVKQCIEHLLYYSFAILIDIFQFSNMYAIRPQAARMLDDEAIGHECAAYVTAPKQTPLPVPQLWRMYSMLRQGRTLYEWADELGDCTQRIDIRRFVTFGIIKGFLRRVHRYPYLVFSDEDRTAEVEAEWPRRNAEVIAPTSAASAAQHAGTASARSAASSWLQFAGATPVLDSATDNESFFSMSAFTRPETSRRAQFAARPSARTSAHRPTVTAMDVASLAYGAAEPMSYREESGWSRSALRSPRGVLPMPVPAELPSLLDGLHSDDELCVRFGMSWGEMNRMLQWIGSPYAAVDVSRMLYEDGAERSTIHTPDLRMSWPTHRTNSGRSYDSGSYFSAIPGRTRPGAHESATAMVSRLESLYRQRQRLFYEFAQEHPTLASAGPASLVSTIASFPFDSIKSRLQVKYYPSAWSCARAVIREEGLRGLFRGVTIPVVTITFVRTSSFSIYTNTKSWLAARFGKDENKDLRRTALYGALGGVTSGAVISCGSAPFELVKVQRQLEFLIHSQKQKGLAPGQPAVPFKPQTGAQAAMDIFRTHGGLRGFYLGFPLHMARDTLGTALYFGLYDTIRAVGDRLEARKQTLGIPSPVLSFLIGSTAGILSWLLVYPVDLLKTQAQRNALAGSPKVSAGQVFKQLLFEHGPDSASAATGASRRQVMGVPLYRFLRLYRGLGISAVRSFISHGITWMIIETISRHLEEGPQKSWHLLDIDYLDYQ</sequence>
<dbReference type="RefSeq" id="XP_060120614.1">
    <property type="nucleotide sequence ID" value="XM_060264631.1"/>
</dbReference>
<dbReference type="PANTHER" id="PTHR12991:SF10">
    <property type="entry name" value="GATOR COMPLEX PROTEIN NPRL2"/>
    <property type="match status" value="1"/>
</dbReference>
<organism evidence="8 9">
    <name type="scientific">Malassezia japonica</name>
    <dbReference type="NCBI Taxonomy" id="223818"/>
    <lineage>
        <taxon>Eukaryota</taxon>
        <taxon>Fungi</taxon>
        <taxon>Dikarya</taxon>
        <taxon>Basidiomycota</taxon>
        <taxon>Ustilaginomycotina</taxon>
        <taxon>Malasseziomycetes</taxon>
        <taxon>Malasseziales</taxon>
        <taxon>Malasseziaceae</taxon>
        <taxon>Malassezia</taxon>
    </lineage>
</organism>
<evidence type="ECO:0000256" key="5">
    <source>
        <dbReference type="ARBA" id="ARBA00023136"/>
    </source>
</evidence>
<dbReference type="Pfam" id="PF06218">
    <property type="entry name" value="NPR2"/>
    <property type="match status" value="3"/>
</dbReference>
<dbReference type="GO" id="GO:0010508">
    <property type="term" value="P:positive regulation of autophagy"/>
    <property type="evidence" value="ECO:0007669"/>
    <property type="project" value="TreeGrafter"/>
</dbReference>
<evidence type="ECO:0000313" key="8">
    <source>
        <dbReference type="EMBL" id="WFD37717.1"/>
    </source>
</evidence>
<dbReference type="InterPro" id="IPR009348">
    <property type="entry name" value="NPR2-like"/>
</dbReference>
<dbReference type="GO" id="GO:1904262">
    <property type="term" value="P:negative regulation of TORC1 signaling"/>
    <property type="evidence" value="ECO:0007669"/>
    <property type="project" value="UniProtKB-ARBA"/>
</dbReference>
<feature type="region of interest" description="Disordered" evidence="7">
    <location>
        <begin position="236"/>
        <end position="280"/>
    </location>
</feature>
<comment type="similarity">
    <text evidence="2">Belongs to the NPR2 family.</text>
</comment>
<dbReference type="Pfam" id="PF00153">
    <property type="entry name" value="Mito_carr"/>
    <property type="match status" value="3"/>
</dbReference>
<evidence type="ECO:0000256" key="1">
    <source>
        <dbReference type="ARBA" id="ARBA00004141"/>
    </source>
</evidence>
<keyword evidence="3 6" id="KW-0812">Transmembrane</keyword>
<gene>
    <name evidence="8" type="primary">NPR2_1</name>
    <name evidence="8" type="ORF">MJAP1_000664</name>
</gene>
<evidence type="ECO:0000256" key="7">
    <source>
        <dbReference type="SAM" id="MobiDB-lite"/>
    </source>
</evidence>
<keyword evidence="5 6" id="KW-0472">Membrane</keyword>
<accession>A0AAF0F3I5</accession>
<dbReference type="PROSITE" id="PS50920">
    <property type="entry name" value="SOLCAR"/>
    <property type="match status" value="2"/>
</dbReference>
<dbReference type="InterPro" id="IPR023395">
    <property type="entry name" value="MCP_dom_sf"/>
</dbReference>
<keyword evidence="4" id="KW-1133">Transmembrane helix</keyword>
<evidence type="ECO:0000256" key="3">
    <source>
        <dbReference type="ARBA" id="ARBA00022692"/>
    </source>
</evidence>
<dbReference type="Gene3D" id="1.50.40.10">
    <property type="entry name" value="Mitochondrial carrier domain"/>
    <property type="match status" value="1"/>
</dbReference>
<dbReference type="GeneID" id="85224313"/>
<evidence type="ECO:0000313" key="9">
    <source>
        <dbReference type="Proteomes" id="UP001217754"/>
    </source>
</evidence>
<name>A0AAF0F3I5_9BASI</name>
<dbReference type="GO" id="GO:1990130">
    <property type="term" value="C:GATOR1 complex"/>
    <property type="evidence" value="ECO:0007669"/>
    <property type="project" value="TreeGrafter"/>
</dbReference>
<dbReference type="PANTHER" id="PTHR12991">
    <property type="entry name" value="NITROGEN PERMEASE REGULATOR 2/TUMOR SUPPRESSOR CANDIDATE 4"/>
    <property type="match status" value="1"/>
</dbReference>
<feature type="repeat" description="Solcar" evidence="6">
    <location>
        <begin position="724"/>
        <end position="806"/>
    </location>
</feature>
<feature type="compositionally biased region" description="Polar residues" evidence="7">
    <location>
        <begin position="243"/>
        <end position="258"/>
    </location>
</feature>
<reference evidence="8" key="1">
    <citation type="submission" date="2023-03" db="EMBL/GenBank/DDBJ databases">
        <title>Mating type loci evolution in Malassezia.</title>
        <authorList>
            <person name="Coelho M.A."/>
        </authorList>
    </citation>
    <scope>NUCLEOTIDE SEQUENCE</scope>
    <source>
        <strain evidence="8">CBS 9431</strain>
    </source>
</reference>
<protein>
    <submittedName>
        <fullName evidence="8">Nitrogen permease regulator 2</fullName>
    </submittedName>
</protein>
<dbReference type="GO" id="GO:0005774">
    <property type="term" value="C:vacuolar membrane"/>
    <property type="evidence" value="ECO:0007669"/>
    <property type="project" value="TreeGrafter"/>
</dbReference>
<feature type="repeat" description="Solcar" evidence="6">
    <location>
        <begin position="821"/>
        <end position="924"/>
    </location>
</feature>
<dbReference type="SUPFAM" id="SSF103506">
    <property type="entry name" value="Mitochondrial carrier"/>
    <property type="match status" value="1"/>
</dbReference>
<keyword evidence="9" id="KW-1185">Reference proteome</keyword>
<dbReference type="EMBL" id="CP119958">
    <property type="protein sequence ID" value="WFD37717.1"/>
    <property type="molecule type" value="Genomic_DNA"/>
</dbReference>
<dbReference type="GO" id="GO:0005096">
    <property type="term" value="F:GTPase activator activity"/>
    <property type="evidence" value="ECO:0007669"/>
    <property type="project" value="TreeGrafter"/>
</dbReference>
<proteinExistence type="inferred from homology"/>
<dbReference type="InterPro" id="IPR018108">
    <property type="entry name" value="MCP_transmembrane"/>
</dbReference>
<dbReference type="AlphaFoldDB" id="A0AAF0F3I5"/>
<comment type="subcellular location">
    <subcellularLocation>
        <location evidence="1">Membrane</location>
        <topology evidence="1">Multi-pass membrane protein</topology>
    </subcellularLocation>
</comment>
<evidence type="ECO:0000256" key="2">
    <source>
        <dbReference type="ARBA" id="ARBA00008433"/>
    </source>
</evidence>
<evidence type="ECO:0000256" key="6">
    <source>
        <dbReference type="PROSITE-ProRule" id="PRU00282"/>
    </source>
</evidence>
<evidence type="ECO:0000256" key="4">
    <source>
        <dbReference type="ARBA" id="ARBA00022989"/>
    </source>
</evidence>
<dbReference type="Proteomes" id="UP001217754">
    <property type="component" value="Chromosome 1"/>
</dbReference>